<proteinExistence type="predicted"/>
<dbReference type="PANTHER" id="PTHR30015">
    <property type="entry name" value="MRR RESTRICTION SYSTEM PROTEIN"/>
    <property type="match status" value="1"/>
</dbReference>
<reference evidence="3 4" key="1">
    <citation type="submission" date="2019-06" db="EMBL/GenBank/DDBJ databases">
        <title>Sequencing the genomes of 1000 actinobacteria strains.</title>
        <authorList>
            <person name="Klenk H.-P."/>
        </authorList>
    </citation>
    <scope>NUCLEOTIDE SEQUENCE [LARGE SCALE GENOMIC DNA]</scope>
    <source>
        <strain evidence="3 4">DSM 44826</strain>
    </source>
</reference>
<dbReference type="GO" id="GO:0015666">
    <property type="term" value="F:restriction endodeoxyribonuclease activity"/>
    <property type="evidence" value="ECO:0007669"/>
    <property type="project" value="TreeGrafter"/>
</dbReference>
<dbReference type="InterPro" id="IPR011856">
    <property type="entry name" value="tRNA_endonuc-like_dom_sf"/>
</dbReference>
<dbReference type="Gene3D" id="3.40.1350.10">
    <property type="match status" value="1"/>
</dbReference>
<keyword evidence="3" id="KW-0378">Hydrolase</keyword>
<accession>A0A561UCR5</accession>
<name>A0A561UCR5_9ACTN</name>
<dbReference type="PANTHER" id="PTHR30015:SF7">
    <property type="entry name" value="TYPE IV METHYL-DIRECTED RESTRICTION ENZYME ECOKMRR"/>
    <property type="match status" value="1"/>
</dbReference>
<dbReference type="GO" id="GO:0009307">
    <property type="term" value="P:DNA restriction-modification system"/>
    <property type="evidence" value="ECO:0007669"/>
    <property type="project" value="InterPro"/>
</dbReference>
<evidence type="ECO:0000313" key="3">
    <source>
        <dbReference type="EMBL" id="TWF97138.1"/>
    </source>
</evidence>
<dbReference type="AlphaFoldDB" id="A0A561UCR5"/>
<dbReference type="Proteomes" id="UP000317940">
    <property type="component" value="Unassembled WGS sequence"/>
</dbReference>
<dbReference type="Pfam" id="PF04471">
    <property type="entry name" value="Mrr_cat"/>
    <property type="match status" value="1"/>
</dbReference>
<evidence type="ECO:0000259" key="2">
    <source>
        <dbReference type="Pfam" id="PF04471"/>
    </source>
</evidence>
<dbReference type="GO" id="GO:0003677">
    <property type="term" value="F:DNA binding"/>
    <property type="evidence" value="ECO:0007669"/>
    <property type="project" value="InterPro"/>
</dbReference>
<dbReference type="InterPro" id="IPR011335">
    <property type="entry name" value="Restrct_endonuc-II-like"/>
</dbReference>
<dbReference type="InterPro" id="IPR007560">
    <property type="entry name" value="Restrct_endonuc_IV_Mrr"/>
</dbReference>
<protein>
    <submittedName>
        <fullName evidence="3">Restriction endonuclease</fullName>
    </submittedName>
</protein>
<dbReference type="InterPro" id="IPR052906">
    <property type="entry name" value="Type_IV_Methyl-Rstrct_Enzyme"/>
</dbReference>
<feature type="region of interest" description="Disordered" evidence="1">
    <location>
        <begin position="237"/>
        <end position="301"/>
    </location>
</feature>
<keyword evidence="3" id="KW-0255">Endonuclease</keyword>
<keyword evidence="3" id="KW-0540">Nuclease</keyword>
<gene>
    <name evidence="3" type="ORF">FHX73_11913</name>
</gene>
<feature type="domain" description="Restriction endonuclease type IV Mrr" evidence="2">
    <location>
        <begin position="173"/>
        <end position="238"/>
    </location>
</feature>
<comment type="caution">
    <text evidence="3">The sequence shown here is derived from an EMBL/GenBank/DDBJ whole genome shotgun (WGS) entry which is preliminary data.</text>
</comment>
<sequence>MVAYEDPWKVFIPLRRKTLRAYPAPAMTAAPVTVAPGPSSPGGVLVVLKRTYRRLLARLALRALDEAFSVTPVELVGTVVLNGHVATTDPATGRAVRPCVVSMVVERADFAELVLDEPRLDPQRCLRNLGAVVSQHPHDLEPVPPIVDFDPARFKIAADTAVVGPLDSRPDLLQMDPFAFERLVRELFTAMGYETWRTQNSRDDGLDAVAVRRDPVGVTVIAVQAKRTKNVVSPEVVGRDPGRVRHRSVPPWSLTGKGRNGAGQLVSMPLPEPAPAPAPLQSQLHPRSAGKSTGEISGVIH</sequence>
<evidence type="ECO:0000256" key="1">
    <source>
        <dbReference type="SAM" id="MobiDB-lite"/>
    </source>
</evidence>
<dbReference type="SUPFAM" id="SSF52980">
    <property type="entry name" value="Restriction endonuclease-like"/>
    <property type="match status" value="1"/>
</dbReference>
<feature type="compositionally biased region" description="Polar residues" evidence="1">
    <location>
        <begin position="281"/>
        <end position="295"/>
    </location>
</feature>
<keyword evidence="4" id="KW-1185">Reference proteome</keyword>
<evidence type="ECO:0000313" key="4">
    <source>
        <dbReference type="Proteomes" id="UP000317940"/>
    </source>
</evidence>
<organism evidence="3 4">
    <name type="scientific">Kitasatospora viridis</name>
    <dbReference type="NCBI Taxonomy" id="281105"/>
    <lineage>
        <taxon>Bacteria</taxon>
        <taxon>Bacillati</taxon>
        <taxon>Actinomycetota</taxon>
        <taxon>Actinomycetes</taxon>
        <taxon>Kitasatosporales</taxon>
        <taxon>Streptomycetaceae</taxon>
        <taxon>Kitasatospora</taxon>
    </lineage>
</organism>
<dbReference type="EMBL" id="VIWT01000001">
    <property type="protein sequence ID" value="TWF97138.1"/>
    <property type="molecule type" value="Genomic_DNA"/>
</dbReference>